<name>A0ABW0GJY6_9MICO</name>
<dbReference type="Proteomes" id="UP001596122">
    <property type="component" value="Unassembled WGS sequence"/>
</dbReference>
<proteinExistence type="predicted"/>
<evidence type="ECO:0000259" key="2">
    <source>
        <dbReference type="Pfam" id="PF11795"/>
    </source>
</evidence>
<dbReference type="PIRSF" id="PIRSF028408">
    <property type="entry name" value="UCP028408"/>
    <property type="match status" value="1"/>
</dbReference>
<evidence type="ECO:0000313" key="4">
    <source>
        <dbReference type="Proteomes" id="UP001596122"/>
    </source>
</evidence>
<keyword evidence="4" id="KW-1185">Reference proteome</keyword>
<sequence length="397" mass="44931">MSAAARWTTRADVVAALRRRWDRGEWLLAAVDEAPFAPVAIPLRRPTATQVRDRFDECLEWVEGWRDERARPLRIDRSPVGGRVSGVQHLPAHATLDSVADLVRLLGRGPEVQAFRGVLDATREHDPEVLPWVCARGRALLPHAEEWPSVLRALAWLRDPVNAGRYLREIQAPGVDTKLVERHRPVLAALLEATLPRERIDRSAPRADIATRFGFARRPVLVRWRWLSPPPPGWSYGDQAIRADELAAAPPPARTIVVVENEVTFLALPALPNTAAVWGKGYSLDGLREQRWLADRRVLYAGDLDTHGFAILDRLRSWFPDVVSVAMNERTLLAHRDRWGQEPSPSRAELTHLSREEVALYRDLRDDRMGPAVRLEQERIDFGWLLAELRAAIGRSL</sequence>
<feature type="domain" description="DUF3322" evidence="2">
    <location>
        <begin position="11"/>
        <end position="191"/>
    </location>
</feature>
<accession>A0ABW0GJY6</accession>
<reference evidence="4" key="1">
    <citation type="journal article" date="2019" name="Int. J. Syst. Evol. Microbiol.">
        <title>The Global Catalogue of Microorganisms (GCM) 10K type strain sequencing project: providing services to taxonomists for standard genome sequencing and annotation.</title>
        <authorList>
            <consortium name="The Broad Institute Genomics Platform"/>
            <consortium name="The Broad Institute Genome Sequencing Center for Infectious Disease"/>
            <person name="Wu L."/>
            <person name="Ma J."/>
        </authorList>
    </citation>
    <scope>NUCLEOTIDE SEQUENCE [LARGE SCALE GENOMIC DNA]</scope>
    <source>
        <strain evidence="4">CCUG 43114</strain>
    </source>
</reference>
<dbReference type="EMBL" id="JBHSLD010000001">
    <property type="protein sequence ID" value="MFC5379316.1"/>
    <property type="molecule type" value="Genomic_DNA"/>
</dbReference>
<gene>
    <name evidence="3" type="ORF">ACFPJ6_00780</name>
</gene>
<dbReference type="InterPro" id="IPR024537">
    <property type="entry name" value="DUF3322"/>
</dbReference>
<dbReference type="InterPro" id="IPR024534">
    <property type="entry name" value="JetD_C"/>
</dbReference>
<dbReference type="InterPro" id="IPR014544">
    <property type="entry name" value="UCP028408"/>
</dbReference>
<organism evidence="3 4">
    <name type="scientific">Aquipuribacter nitratireducens</name>
    <dbReference type="NCBI Taxonomy" id="650104"/>
    <lineage>
        <taxon>Bacteria</taxon>
        <taxon>Bacillati</taxon>
        <taxon>Actinomycetota</taxon>
        <taxon>Actinomycetes</taxon>
        <taxon>Micrococcales</taxon>
        <taxon>Intrasporangiaceae</taxon>
        <taxon>Aquipuribacter</taxon>
    </lineage>
</organism>
<evidence type="ECO:0000259" key="1">
    <source>
        <dbReference type="Pfam" id="PF09983"/>
    </source>
</evidence>
<dbReference type="Pfam" id="PF09983">
    <property type="entry name" value="JetD_C"/>
    <property type="match status" value="1"/>
</dbReference>
<comment type="caution">
    <text evidence="3">The sequence shown here is derived from an EMBL/GenBank/DDBJ whole genome shotgun (WGS) entry which is preliminary data.</text>
</comment>
<feature type="domain" description="Wadjet protein JetD C-terminal" evidence="1">
    <location>
        <begin position="214"/>
        <end position="388"/>
    </location>
</feature>
<protein>
    <submittedName>
        <fullName evidence="3">Wadjet anti-phage system protein JetD domain-containing protein</fullName>
    </submittedName>
</protein>
<dbReference type="RefSeq" id="WP_340266575.1">
    <property type="nucleotide sequence ID" value="NZ_JBBEOG010000001.1"/>
</dbReference>
<evidence type="ECO:0000313" key="3">
    <source>
        <dbReference type="EMBL" id="MFC5379316.1"/>
    </source>
</evidence>
<dbReference type="Pfam" id="PF11795">
    <property type="entry name" value="DUF3322"/>
    <property type="match status" value="1"/>
</dbReference>